<reference evidence="2 3" key="1">
    <citation type="submission" date="2015-05" db="EMBL/GenBank/DDBJ databases">
        <title>Whole genome sequence and identification of bacterial endophytes from Costus igneus.</title>
        <authorList>
            <person name="Lee Y.P."/>
            <person name="Gan H.M."/>
            <person name="Eng W."/>
            <person name="Wheatley M.S."/>
            <person name="Caraballo A."/>
            <person name="Polter S."/>
            <person name="Savka M.A."/>
            <person name="Hudson A.O."/>
        </authorList>
    </citation>
    <scope>NUCLEOTIDE SEQUENCE [LARGE SCALE GENOMIC DNA]</scope>
    <source>
        <strain evidence="2 3">RIT375</strain>
    </source>
</reference>
<dbReference type="RefSeq" id="WP_016121760.1">
    <property type="nucleotide sequence ID" value="NZ_LDPG01000007.1"/>
</dbReference>
<feature type="transmembrane region" description="Helical" evidence="1">
    <location>
        <begin position="186"/>
        <end position="205"/>
    </location>
</feature>
<keyword evidence="1" id="KW-0812">Transmembrane</keyword>
<protein>
    <submittedName>
        <fullName evidence="2">Uncharacterized protein</fullName>
    </submittedName>
</protein>
<dbReference type="PATRIC" id="fig|1392.242.peg.5815"/>
<comment type="caution">
    <text evidence="2">The sequence shown here is derived from an EMBL/GenBank/DDBJ whole genome shotgun (WGS) entry which is preliminary data.</text>
</comment>
<proteinExistence type="predicted"/>
<feature type="transmembrane region" description="Helical" evidence="1">
    <location>
        <begin position="154"/>
        <end position="174"/>
    </location>
</feature>
<evidence type="ECO:0000313" key="2">
    <source>
        <dbReference type="EMBL" id="KLV18455.1"/>
    </source>
</evidence>
<dbReference type="Proteomes" id="UP000035904">
    <property type="component" value="Unassembled WGS sequence"/>
</dbReference>
<organism evidence="2 3">
    <name type="scientific">Bacillus anthracis</name>
    <name type="common">anthrax bacterium</name>
    <dbReference type="NCBI Taxonomy" id="1392"/>
    <lineage>
        <taxon>Bacteria</taxon>
        <taxon>Bacillati</taxon>
        <taxon>Bacillota</taxon>
        <taxon>Bacilli</taxon>
        <taxon>Bacillales</taxon>
        <taxon>Bacillaceae</taxon>
        <taxon>Bacillus</taxon>
        <taxon>Bacillus cereus group</taxon>
    </lineage>
</organism>
<gene>
    <name evidence="2" type="ORF">ABW01_13875</name>
</gene>
<dbReference type="EMBL" id="LDPG01000007">
    <property type="protein sequence ID" value="KLV18455.1"/>
    <property type="molecule type" value="Genomic_DNA"/>
</dbReference>
<keyword evidence="1" id="KW-1133">Transmembrane helix</keyword>
<accession>A0A0J1KP42</accession>
<dbReference type="AlphaFoldDB" id="A0A0J1KP42"/>
<keyword evidence="1" id="KW-0472">Membrane</keyword>
<evidence type="ECO:0000313" key="3">
    <source>
        <dbReference type="Proteomes" id="UP000035904"/>
    </source>
</evidence>
<sequence length="217" mass="23304">MQKIFILRQWVLTCITALILSLGIGLLHNPVVYAEEDLKKAEDKMEAFKDINVFESKQGSTPNANTNKKLNSLLILAMTVGGFVVVANILIAGMKISASASNPNLRTNGIFGLIGSVVGGWMLYKCMSIVGWFGMFYSNSKGGKEGLVKDLNSLLVILVGIGGFVMIYSLIYAGSKLSLSQNNPHARVQAFVGLAAAIIGGYIIYKSFTIAGWIGGF</sequence>
<name>A0A0J1KP42_BACAN</name>
<feature type="transmembrane region" description="Helical" evidence="1">
    <location>
        <begin position="73"/>
        <end position="98"/>
    </location>
</feature>
<feature type="transmembrane region" description="Helical" evidence="1">
    <location>
        <begin position="110"/>
        <end position="134"/>
    </location>
</feature>
<evidence type="ECO:0000256" key="1">
    <source>
        <dbReference type="SAM" id="Phobius"/>
    </source>
</evidence>